<feature type="compositionally biased region" description="Polar residues" evidence="2">
    <location>
        <begin position="346"/>
        <end position="355"/>
    </location>
</feature>
<feature type="compositionally biased region" description="Polar residues" evidence="2">
    <location>
        <begin position="370"/>
        <end position="388"/>
    </location>
</feature>
<feature type="region of interest" description="Disordered" evidence="2">
    <location>
        <begin position="665"/>
        <end position="688"/>
    </location>
</feature>
<dbReference type="SMART" id="SM00233">
    <property type="entry name" value="PH"/>
    <property type="match status" value="1"/>
</dbReference>
<dbReference type="Pfam" id="PF00595">
    <property type="entry name" value="PDZ"/>
    <property type="match status" value="1"/>
</dbReference>
<dbReference type="InterPro" id="IPR001849">
    <property type="entry name" value="PH_domain"/>
</dbReference>
<feature type="compositionally biased region" description="Polar residues" evidence="2">
    <location>
        <begin position="165"/>
        <end position="180"/>
    </location>
</feature>
<dbReference type="CDD" id="cd00171">
    <property type="entry name" value="Sec7"/>
    <property type="match status" value="1"/>
</dbReference>
<dbReference type="Gene3D" id="1.10.1000.11">
    <property type="entry name" value="Arf Nucleotide-binding Site Opener,domain 2"/>
    <property type="match status" value="1"/>
</dbReference>
<evidence type="ECO:0000259" key="5">
    <source>
        <dbReference type="PROSITE" id="PS50190"/>
    </source>
</evidence>
<feature type="coiled-coil region" evidence="1">
    <location>
        <begin position="832"/>
        <end position="859"/>
    </location>
</feature>
<evidence type="ECO:0000313" key="7">
    <source>
        <dbReference type="RefSeq" id="XP_065648529.1"/>
    </source>
</evidence>
<dbReference type="SUPFAM" id="SSF50156">
    <property type="entry name" value="PDZ domain-like"/>
    <property type="match status" value="1"/>
</dbReference>
<dbReference type="InterPro" id="IPR000904">
    <property type="entry name" value="Sec7_dom"/>
</dbReference>
<evidence type="ECO:0000313" key="6">
    <source>
        <dbReference type="Proteomes" id="UP001652625"/>
    </source>
</evidence>
<proteinExistence type="predicted"/>
<feature type="domain" description="PDZ" evidence="4">
    <location>
        <begin position="6"/>
        <end position="89"/>
    </location>
</feature>
<accession>A0ABM4BHN4</accession>
<feature type="domain" description="PH" evidence="3">
    <location>
        <begin position="699"/>
        <end position="804"/>
    </location>
</feature>
<dbReference type="InterPro" id="IPR036034">
    <property type="entry name" value="PDZ_sf"/>
</dbReference>
<dbReference type="InterPro" id="IPR011993">
    <property type="entry name" value="PH-like_dom_sf"/>
</dbReference>
<dbReference type="GeneID" id="101239275"/>
<dbReference type="Pfam" id="PF01369">
    <property type="entry name" value="Sec7"/>
    <property type="match status" value="1"/>
</dbReference>
<dbReference type="Gene3D" id="2.30.42.10">
    <property type="match status" value="1"/>
</dbReference>
<dbReference type="PROSITE" id="PS50003">
    <property type="entry name" value="PH_DOMAIN"/>
    <property type="match status" value="1"/>
</dbReference>
<dbReference type="InterPro" id="IPR023394">
    <property type="entry name" value="Sec7_C_sf"/>
</dbReference>
<feature type="region of interest" description="Disordered" evidence="2">
    <location>
        <begin position="165"/>
        <end position="231"/>
    </location>
</feature>
<dbReference type="InterPro" id="IPR001478">
    <property type="entry name" value="PDZ"/>
</dbReference>
<feature type="domain" description="SEC7" evidence="5">
    <location>
        <begin position="496"/>
        <end position="657"/>
    </location>
</feature>
<dbReference type="CDD" id="cd00136">
    <property type="entry name" value="PDZ_canonical"/>
    <property type="match status" value="1"/>
</dbReference>
<dbReference type="PANTHER" id="PTHR10663">
    <property type="entry name" value="GUANYL-NUCLEOTIDE EXCHANGE FACTOR"/>
    <property type="match status" value="1"/>
</dbReference>
<keyword evidence="6" id="KW-1185">Reference proteome</keyword>
<evidence type="ECO:0000256" key="1">
    <source>
        <dbReference type="SAM" id="Coils"/>
    </source>
</evidence>
<dbReference type="Gene3D" id="2.30.29.30">
    <property type="entry name" value="Pleckstrin-homology domain (PH domain)/Phosphotyrosine-binding domain (PTB)"/>
    <property type="match status" value="1"/>
</dbReference>
<dbReference type="PROSITE" id="PS51257">
    <property type="entry name" value="PROKAR_LIPOPROTEIN"/>
    <property type="match status" value="1"/>
</dbReference>
<dbReference type="PANTHER" id="PTHR10663:SF376">
    <property type="entry name" value="PH AND SEC7 DOMAIN-CONTAINING PROTEIN"/>
    <property type="match status" value="1"/>
</dbReference>
<evidence type="ECO:0000256" key="2">
    <source>
        <dbReference type="SAM" id="MobiDB-lite"/>
    </source>
</evidence>
<dbReference type="SUPFAM" id="SSF50729">
    <property type="entry name" value="PH domain-like"/>
    <property type="match status" value="1"/>
</dbReference>
<keyword evidence="1" id="KW-0175">Coiled coil</keyword>
<dbReference type="InterPro" id="IPR035999">
    <property type="entry name" value="Sec7_dom_sf"/>
</dbReference>
<dbReference type="SMART" id="SM00228">
    <property type="entry name" value="PDZ"/>
    <property type="match status" value="1"/>
</dbReference>
<reference evidence="7" key="1">
    <citation type="submission" date="2025-08" db="UniProtKB">
        <authorList>
            <consortium name="RefSeq"/>
        </authorList>
    </citation>
    <scope>IDENTIFICATION</scope>
</reference>
<dbReference type="PROSITE" id="PS50106">
    <property type="entry name" value="PDZ"/>
    <property type="match status" value="1"/>
</dbReference>
<evidence type="ECO:0000259" key="3">
    <source>
        <dbReference type="PROSITE" id="PS50003"/>
    </source>
</evidence>
<protein>
    <submittedName>
        <fullName evidence="7">Uncharacterized protein LOC101239275 isoform X2</fullName>
    </submittedName>
</protein>
<dbReference type="Pfam" id="PF15410">
    <property type="entry name" value="PH_9"/>
    <property type="match status" value="1"/>
</dbReference>
<dbReference type="Proteomes" id="UP001652625">
    <property type="component" value="Chromosome 03"/>
</dbReference>
<sequence length="925" mass="104079">MSHERVVELHRQPGIGFGFSVIGGCDTHIPHMICALVRDSPALVSGQVFVGDVLHKVNGINLYELQTKQVVDLIRGCKDKITLTLKEDRLAKLKARPFLADDTLIEPLHAIKDAVPNENNYIKQTQVSPSYGRNNSLDNSVNLQSPSISFSRSFDVLNSSINSIVPNKQSIPSTKNQGSRPYSAFPRDRVLGESSRNGVDGRFTRLQSHEESSYVTNNIESPSSPKKSSLLAQSFGIPSPIMNRSKSAFNYVTSTNNKLEVDGLKRTSPDNLCKHENNLQAISQHNTYAKKHNGHIRNEYKAEKISYQQHLDDLPSSPRLIAQKNPPGNLTSPLLNHNEINNLKINESANKSPSPHSLKKQPSVYIMPPTSVSNSASCTPQVDSSLNEVSKPVQRRISNIRPCSSSDVDQIPQSLKVESFQLNNFSSPNVFENDNERIGSEQKKLTLTPYTHPALSLQDINKQFIFCPQQSSSSRVCPTFEPSPDLVNSKHVDESLKTSDVINNIDISPLEIASRLYTLNGYKDTDVAPMLGKNTELSQQICKEYLRFYRFDGLSLDGALRNFLGNFPLTGETQERERILVQFTKRYMECNSHCDMSEDAVHTLVCSLMLLNTDLHGHGVTNRMTLNDFVNNLSGLSDGKDFPRDQLKTLYNSIKSKKMVFASSAHASPSSSQGSPKHKRLNSSSGNPYIELKIDSKDKVICEGLLNRKSVMDPGGRRTPAMKRNWRQFYCLLKGIILLFYKHDSMNDVHSVGIHHALAGYAKDYKKRAYVFKIIAADWSVYYIQAKNQDDVRQWMDCINVAAAMLSSPPLPAPVSSSMRFQRPVMPVSKAKLTKEQQLQHHNSQIKSLEEELSFHTKDKPDIHDKHYLDWENKLDYLEFEVKRFRAYCSVLTSSRLENVRKSILASLSNDVDNLDDQNINKNVE</sequence>
<gene>
    <name evidence="7" type="primary">LOC101239275</name>
</gene>
<feature type="compositionally biased region" description="Low complexity" evidence="2">
    <location>
        <begin position="665"/>
        <end position="675"/>
    </location>
</feature>
<evidence type="ECO:0000259" key="4">
    <source>
        <dbReference type="PROSITE" id="PS50106"/>
    </source>
</evidence>
<dbReference type="RefSeq" id="XP_065648529.1">
    <property type="nucleotide sequence ID" value="XM_065792457.1"/>
</dbReference>
<feature type="compositionally biased region" description="Low complexity" evidence="2">
    <location>
        <begin position="221"/>
        <end position="231"/>
    </location>
</feature>
<name>A0ABM4BHN4_HYDVU</name>
<dbReference type="SMART" id="SM00222">
    <property type="entry name" value="Sec7"/>
    <property type="match status" value="1"/>
</dbReference>
<dbReference type="SUPFAM" id="SSF48425">
    <property type="entry name" value="Sec7 domain"/>
    <property type="match status" value="1"/>
</dbReference>
<dbReference type="PROSITE" id="PS50190">
    <property type="entry name" value="SEC7"/>
    <property type="match status" value="1"/>
</dbReference>
<dbReference type="InterPro" id="IPR041681">
    <property type="entry name" value="PH_9"/>
</dbReference>
<organism evidence="6 7">
    <name type="scientific">Hydra vulgaris</name>
    <name type="common">Hydra</name>
    <name type="synonym">Hydra attenuata</name>
    <dbReference type="NCBI Taxonomy" id="6087"/>
    <lineage>
        <taxon>Eukaryota</taxon>
        <taxon>Metazoa</taxon>
        <taxon>Cnidaria</taxon>
        <taxon>Hydrozoa</taxon>
        <taxon>Hydroidolina</taxon>
        <taxon>Anthoathecata</taxon>
        <taxon>Aplanulata</taxon>
        <taxon>Hydridae</taxon>
        <taxon>Hydra</taxon>
    </lineage>
</organism>
<feature type="region of interest" description="Disordered" evidence="2">
    <location>
        <begin position="346"/>
        <end position="391"/>
    </location>
</feature>